<keyword evidence="7" id="KW-0029">Amino-acid transport</keyword>
<evidence type="ECO:0000256" key="1">
    <source>
        <dbReference type="ARBA" id="ARBA00005417"/>
    </source>
</evidence>
<keyword evidence="3" id="KW-1003">Cell membrane</keyword>
<keyword evidence="5" id="KW-0547">Nucleotide-binding</keyword>
<dbReference type="SMART" id="SM00382">
    <property type="entry name" value="AAA"/>
    <property type="match status" value="1"/>
</dbReference>
<reference evidence="9" key="1">
    <citation type="submission" date="2016-01" db="EMBL/GenBank/DDBJ databases">
        <authorList>
            <person name="Peeters C."/>
        </authorList>
    </citation>
    <scope>NUCLEOTIDE SEQUENCE [LARGE SCALE GENOMIC DNA]</scope>
    <source>
        <strain evidence="9">LMG 29318</strain>
    </source>
</reference>
<dbReference type="Proteomes" id="UP000054870">
    <property type="component" value="Unassembled WGS sequence"/>
</dbReference>
<dbReference type="GO" id="GO:0015658">
    <property type="term" value="F:branched-chain amino acid transmembrane transporter activity"/>
    <property type="evidence" value="ECO:0007669"/>
    <property type="project" value="TreeGrafter"/>
</dbReference>
<dbReference type="PANTHER" id="PTHR43820">
    <property type="entry name" value="HIGH-AFFINITY BRANCHED-CHAIN AMINO ACID TRANSPORT ATP-BINDING PROTEIN LIVF"/>
    <property type="match status" value="1"/>
</dbReference>
<accession>A0A157ZTC3</accession>
<keyword evidence="2" id="KW-0813">Transport</keyword>
<keyword evidence="4" id="KW-0472">Membrane</keyword>
<dbReference type="Gene3D" id="3.40.50.300">
    <property type="entry name" value="P-loop containing nucleotide triphosphate hydrolases"/>
    <property type="match status" value="1"/>
</dbReference>
<dbReference type="PROSITE" id="PS00211">
    <property type="entry name" value="ABC_TRANSPORTER_1"/>
    <property type="match status" value="1"/>
</dbReference>
<evidence type="ECO:0000256" key="6">
    <source>
        <dbReference type="ARBA" id="ARBA00022840"/>
    </source>
</evidence>
<dbReference type="OrthoDB" id="9776369at2"/>
<evidence type="ECO:0000256" key="5">
    <source>
        <dbReference type="ARBA" id="ARBA00022741"/>
    </source>
</evidence>
<evidence type="ECO:0000256" key="2">
    <source>
        <dbReference type="ARBA" id="ARBA00022448"/>
    </source>
</evidence>
<feature type="domain" description="ABC transporter" evidence="8">
    <location>
        <begin position="2"/>
        <end position="242"/>
    </location>
</feature>
<comment type="caution">
    <text evidence="9">The sequence shown here is derived from an EMBL/GenBank/DDBJ whole genome shotgun (WGS) entry which is preliminary data.</text>
</comment>
<keyword evidence="6" id="KW-0067">ATP-binding</keyword>
<dbReference type="InterPro" id="IPR017871">
    <property type="entry name" value="ABC_transporter-like_CS"/>
</dbReference>
<comment type="similarity">
    <text evidence="1">Belongs to the ABC transporter superfamily.</text>
</comment>
<dbReference type="GO" id="GO:0016887">
    <property type="term" value="F:ATP hydrolysis activity"/>
    <property type="evidence" value="ECO:0007669"/>
    <property type="project" value="InterPro"/>
</dbReference>
<evidence type="ECO:0000256" key="3">
    <source>
        <dbReference type="ARBA" id="ARBA00022475"/>
    </source>
</evidence>
<protein>
    <submittedName>
        <fullName evidence="9">ABC transporter</fullName>
    </submittedName>
</protein>
<sequence>MLTIKNLHAGYGKVKVLHGISLTVPKAKVVTLIGSNGAGKTTTMRAISGMIKPTEGEITMGAGSDAKRIDSLESHRIARLGLAHSPEGRRVFATMSVTDNLLLGAFPRLTWSRPKGDVNADLERAIELFPRLKERRNQLAGTLSGGEQQMLAMARAIMLNPDLVLLDEPSMGLAPILVDEVFRIIERLKADGVTMLLVEQFAAAALNVADYGYVLENGRVATHGPAEQLRNDPSVKAAYLGASH</sequence>
<proteinExistence type="inferred from homology"/>
<evidence type="ECO:0000259" key="8">
    <source>
        <dbReference type="PROSITE" id="PS50893"/>
    </source>
</evidence>
<dbReference type="InterPro" id="IPR027417">
    <property type="entry name" value="P-loop_NTPase"/>
</dbReference>
<dbReference type="PROSITE" id="PS50893">
    <property type="entry name" value="ABC_TRANSPORTER_2"/>
    <property type="match status" value="1"/>
</dbReference>
<evidence type="ECO:0000256" key="4">
    <source>
        <dbReference type="ARBA" id="ARBA00022519"/>
    </source>
</evidence>
<name>A0A157ZTC3_9BURK</name>
<dbReference type="RefSeq" id="WP_061123150.1">
    <property type="nucleotide sequence ID" value="NZ_FCOF02000004.1"/>
</dbReference>
<dbReference type="PANTHER" id="PTHR43820:SF4">
    <property type="entry name" value="HIGH-AFFINITY BRANCHED-CHAIN AMINO ACID TRANSPORT ATP-BINDING PROTEIN LIVF"/>
    <property type="match status" value="1"/>
</dbReference>
<dbReference type="GO" id="GO:0015807">
    <property type="term" value="P:L-amino acid transport"/>
    <property type="evidence" value="ECO:0007669"/>
    <property type="project" value="TreeGrafter"/>
</dbReference>
<evidence type="ECO:0000256" key="7">
    <source>
        <dbReference type="ARBA" id="ARBA00022970"/>
    </source>
</evidence>
<gene>
    <name evidence="9" type="ORF">AWB75_01173</name>
</gene>
<evidence type="ECO:0000313" key="9">
    <source>
        <dbReference type="EMBL" id="SAK48740.1"/>
    </source>
</evidence>
<dbReference type="CDD" id="cd03224">
    <property type="entry name" value="ABC_TM1139_LivF_branched"/>
    <property type="match status" value="1"/>
</dbReference>
<keyword evidence="10" id="KW-1185">Reference proteome</keyword>
<dbReference type="GO" id="GO:0005524">
    <property type="term" value="F:ATP binding"/>
    <property type="evidence" value="ECO:0007669"/>
    <property type="project" value="UniProtKB-KW"/>
</dbReference>
<keyword evidence="4" id="KW-0997">Cell inner membrane</keyword>
<evidence type="ECO:0000313" key="10">
    <source>
        <dbReference type="Proteomes" id="UP000054870"/>
    </source>
</evidence>
<dbReference type="EMBL" id="FCOF02000004">
    <property type="protein sequence ID" value="SAK48740.1"/>
    <property type="molecule type" value="Genomic_DNA"/>
</dbReference>
<dbReference type="InterPro" id="IPR003439">
    <property type="entry name" value="ABC_transporter-like_ATP-bd"/>
</dbReference>
<dbReference type="InterPro" id="IPR052156">
    <property type="entry name" value="BCAA_Transport_ATP-bd_LivF"/>
</dbReference>
<organism evidence="9 10">
    <name type="scientific">Caballeronia catudaia</name>
    <dbReference type="NCBI Taxonomy" id="1777136"/>
    <lineage>
        <taxon>Bacteria</taxon>
        <taxon>Pseudomonadati</taxon>
        <taxon>Pseudomonadota</taxon>
        <taxon>Betaproteobacteria</taxon>
        <taxon>Burkholderiales</taxon>
        <taxon>Burkholderiaceae</taxon>
        <taxon>Caballeronia</taxon>
    </lineage>
</organism>
<dbReference type="Pfam" id="PF00005">
    <property type="entry name" value="ABC_tran"/>
    <property type="match status" value="1"/>
</dbReference>
<dbReference type="SUPFAM" id="SSF52540">
    <property type="entry name" value="P-loop containing nucleoside triphosphate hydrolases"/>
    <property type="match status" value="1"/>
</dbReference>
<dbReference type="AlphaFoldDB" id="A0A157ZTC3"/>
<dbReference type="InterPro" id="IPR003593">
    <property type="entry name" value="AAA+_ATPase"/>
</dbReference>